<dbReference type="PANTHER" id="PTHR43861">
    <property type="entry name" value="TRANS-ACONITATE 2-METHYLTRANSFERASE-RELATED"/>
    <property type="match status" value="1"/>
</dbReference>
<keyword evidence="3" id="KW-1185">Reference proteome</keyword>
<name>A0ABS5TXC0_9CELL</name>
<dbReference type="GO" id="GO:0032259">
    <property type="term" value="P:methylation"/>
    <property type="evidence" value="ECO:0007669"/>
    <property type="project" value="UniProtKB-KW"/>
</dbReference>
<reference evidence="2 3" key="1">
    <citation type="submission" date="2021-05" db="EMBL/GenBank/DDBJ databases">
        <title>Description of Cellulomonas sp. DKR-3 sp. nov.</title>
        <authorList>
            <person name="Dahal R.H."/>
            <person name="Chaudhary D.K."/>
        </authorList>
    </citation>
    <scope>NUCLEOTIDE SEQUENCE [LARGE SCALE GENOMIC DNA]</scope>
    <source>
        <strain evidence="2 3">DKR-3</strain>
    </source>
</reference>
<dbReference type="Gene3D" id="3.40.50.150">
    <property type="entry name" value="Vaccinia Virus protein VP39"/>
    <property type="match status" value="1"/>
</dbReference>
<sequence>MAAPEGPAAVFDRVADTYDTVGVPWFVPIAAALVAQLAVRPGERVLDVGCGRGAALRPLAEATGPGGHALGIDLAPRMVELTSADLAHLPQVDVRVGDARAPDLPPESFDVVAASLVLFFLPDPVAALSAWRGLLVPGGRVGVTTFGAQDERWREIDALFAPFLPPGMFDARASGRRGPYASDEGVEQLLVEAGFTDVRTVSHTVAAVFRGPEHVLEFSWSHGQRAMWDTVPPDRVDELRTAMAAAAARAAEPSGRIAFTQQVRQTLGSRPR</sequence>
<accession>A0ABS5TXC0</accession>
<dbReference type="RefSeq" id="WP_214347921.1">
    <property type="nucleotide sequence ID" value="NZ_JAHBOH010000001.1"/>
</dbReference>
<dbReference type="Pfam" id="PF08241">
    <property type="entry name" value="Methyltransf_11"/>
    <property type="match status" value="1"/>
</dbReference>
<comment type="caution">
    <text evidence="2">The sequence shown here is derived from an EMBL/GenBank/DDBJ whole genome shotgun (WGS) entry which is preliminary data.</text>
</comment>
<organism evidence="2 3">
    <name type="scientific">Cellulomonas fulva</name>
    <dbReference type="NCBI Taxonomy" id="2835530"/>
    <lineage>
        <taxon>Bacteria</taxon>
        <taxon>Bacillati</taxon>
        <taxon>Actinomycetota</taxon>
        <taxon>Actinomycetes</taxon>
        <taxon>Micrococcales</taxon>
        <taxon>Cellulomonadaceae</taxon>
        <taxon>Cellulomonas</taxon>
    </lineage>
</organism>
<gene>
    <name evidence="2" type="ORF">KIN34_05715</name>
</gene>
<dbReference type="GO" id="GO:0008168">
    <property type="term" value="F:methyltransferase activity"/>
    <property type="evidence" value="ECO:0007669"/>
    <property type="project" value="UniProtKB-KW"/>
</dbReference>
<dbReference type="InterPro" id="IPR029063">
    <property type="entry name" value="SAM-dependent_MTases_sf"/>
</dbReference>
<dbReference type="SUPFAM" id="SSF53335">
    <property type="entry name" value="S-adenosyl-L-methionine-dependent methyltransferases"/>
    <property type="match status" value="1"/>
</dbReference>
<protein>
    <submittedName>
        <fullName evidence="2">Methyltransferase domain-containing protein</fullName>
    </submittedName>
</protein>
<dbReference type="EMBL" id="JAHBOH010000001">
    <property type="protein sequence ID" value="MBT0993781.1"/>
    <property type="molecule type" value="Genomic_DNA"/>
</dbReference>
<proteinExistence type="predicted"/>
<dbReference type="InterPro" id="IPR013216">
    <property type="entry name" value="Methyltransf_11"/>
</dbReference>
<keyword evidence="2" id="KW-0808">Transferase</keyword>
<dbReference type="Proteomes" id="UP000722125">
    <property type="component" value="Unassembled WGS sequence"/>
</dbReference>
<keyword evidence="2" id="KW-0489">Methyltransferase</keyword>
<dbReference type="CDD" id="cd02440">
    <property type="entry name" value="AdoMet_MTases"/>
    <property type="match status" value="1"/>
</dbReference>
<dbReference type="PANTHER" id="PTHR43861:SF1">
    <property type="entry name" value="TRANS-ACONITATE 2-METHYLTRANSFERASE"/>
    <property type="match status" value="1"/>
</dbReference>
<evidence type="ECO:0000259" key="1">
    <source>
        <dbReference type="Pfam" id="PF08241"/>
    </source>
</evidence>
<feature type="domain" description="Methyltransferase type 11" evidence="1">
    <location>
        <begin position="46"/>
        <end position="141"/>
    </location>
</feature>
<evidence type="ECO:0000313" key="2">
    <source>
        <dbReference type="EMBL" id="MBT0993781.1"/>
    </source>
</evidence>
<evidence type="ECO:0000313" key="3">
    <source>
        <dbReference type="Proteomes" id="UP000722125"/>
    </source>
</evidence>